<dbReference type="GO" id="GO:0005524">
    <property type="term" value="F:ATP binding"/>
    <property type="evidence" value="ECO:0007669"/>
    <property type="project" value="UniProtKB-KW"/>
</dbReference>
<evidence type="ECO:0000256" key="8">
    <source>
        <dbReference type="ARBA" id="ARBA00022777"/>
    </source>
</evidence>
<protein>
    <recommendedName>
        <fullName evidence="3">histidine kinase</fullName>
        <ecNumber evidence="3">2.7.13.3</ecNumber>
    </recommendedName>
</protein>
<dbReference type="Pfam" id="PF02518">
    <property type="entry name" value="HATPase_c"/>
    <property type="match status" value="1"/>
</dbReference>
<evidence type="ECO:0000256" key="13">
    <source>
        <dbReference type="SAM" id="Phobius"/>
    </source>
</evidence>
<dbReference type="EMBL" id="CP034433">
    <property type="protein sequence ID" value="AZN37112.1"/>
    <property type="molecule type" value="Genomic_DNA"/>
</dbReference>
<evidence type="ECO:0000256" key="5">
    <source>
        <dbReference type="ARBA" id="ARBA00022679"/>
    </source>
</evidence>
<dbReference type="InterPro" id="IPR036890">
    <property type="entry name" value="HATPase_C_sf"/>
</dbReference>
<dbReference type="SMART" id="SM00387">
    <property type="entry name" value="HATPase_c"/>
    <property type="match status" value="1"/>
</dbReference>
<dbReference type="PRINTS" id="PR00344">
    <property type="entry name" value="BCTRLSENSOR"/>
</dbReference>
<dbReference type="Gene3D" id="1.10.287.130">
    <property type="match status" value="1"/>
</dbReference>
<dbReference type="InterPro" id="IPR036097">
    <property type="entry name" value="HisK_dim/P_sf"/>
</dbReference>
<dbReference type="CDD" id="cd00082">
    <property type="entry name" value="HisKA"/>
    <property type="match status" value="1"/>
</dbReference>
<dbReference type="InterPro" id="IPR005467">
    <property type="entry name" value="His_kinase_dom"/>
</dbReference>
<keyword evidence="16" id="KW-1185">Reference proteome</keyword>
<feature type="transmembrane region" description="Helical" evidence="13">
    <location>
        <begin position="155"/>
        <end position="178"/>
    </location>
</feature>
<keyword evidence="6 13" id="KW-0812">Transmembrane</keyword>
<dbReference type="OrthoDB" id="8583694at2"/>
<dbReference type="InterPro" id="IPR003661">
    <property type="entry name" value="HisK_dim/P_dom"/>
</dbReference>
<keyword evidence="9" id="KW-0067">ATP-binding</keyword>
<accession>A0A3S8ZUG2</accession>
<dbReference type="InterPro" id="IPR050428">
    <property type="entry name" value="TCS_sensor_his_kinase"/>
</dbReference>
<reference evidence="15 16" key="1">
    <citation type="submission" date="2018-12" db="EMBL/GenBank/DDBJ databases">
        <title>Complete genome sequence of Iodobacter sp. H11R3.</title>
        <authorList>
            <person name="Bae J.-W."/>
        </authorList>
    </citation>
    <scope>NUCLEOTIDE SEQUENCE [LARGE SCALE GENOMIC DNA]</scope>
    <source>
        <strain evidence="15 16">H11R3</strain>
    </source>
</reference>
<keyword evidence="5" id="KW-0808">Transferase</keyword>
<evidence type="ECO:0000256" key="6">
    <source>
        <dbReference type="ARBA" id="ARBA00022692"/>
    </source>
</evidence>
<dbReference type="PANTHER" id="PTHR45436">
    <property type="entry name" value="SENSOR HISTIDINE KINASE YKOH"/>
    <property type="match status" value="1"/>
</dbReference>
<comment type="subcellular location">
    <subcellularLocation>
        <location evidence="2">Membrane</location>
        <topology evidence="2">Multi-pass membrane protein</topology>
    </subcellularLocation>
</comment>
<evidence type="ECO:0000256" key="12">
    <source>
        <dbReference type="ARBA" id="ARBA00023136"/>
    </source>
</evidence>
<keyword evidence="8" id="KW-0418">Kinase</keyword>
<dbReference type="SUPFAM" id="SSF55874">
    <property type="entry name" value="ATPase domain of HSP90 chaperone/DNA topoisomerase II/histidine kinase"/>
    <property type="match status" value="1"/>
</dbReference>
<sequence length="435" mass="48431">MAAGRKRMKNWLQSASLATRLTLLVLLLTSLTWAAFSAVLLYETHDEISELLDKQLYVYTDLLWQSLGDDDDLQFSPLRKPDHLPRVAFSLYSHSGQLLLSSSEHALPFQEKPEKKTQTIELDGNHWEIAVRQDDERQLIVGEPHQKRDKLIDEIVAYVGLTAGLALAILLPLLLLAIRHGLLPLKAVDAELARRAPDNLEALTLPVPREIAPLRNRLNTLFAQVSATLEKERRFTADAAHELRTPLAGLRVQIELAQSSPRPAAREKALKQALLGVDRSTHLVAQLLEMARLDYAAIETGLNIDMEQLARQALQDAGLEQSCLQTENVYPWRGHAGLLALLLRNLLDNARRYAGENAAITLRLNQNSICISDDGPGVPPEVLTRLGERFYRPPGQNQTGAGLGLSIVYRIAELHQASISLASDQGFQITIRQEK</sequence>
<keyword evidence="7" id="KW-0547">Nucleotide-binding</keyword>
<evidence type="ECO:0000256" key="10">
    <source>
        <dbReference type="ARBA" id="ARBA00022989"/>
    </source>
</evidence>
<evidence type="ECO:0000313" key="15">
    <source>
        <dbReference type="EMBL" id="AZN37112.1"/>
    </source>
</evidence>
<keyword evidence="11" id="KW-0902">Two-component regulatory system</keyword>
<dbReference type="Pfam" id="PF00512">
    <property type="entry name" value="HisKA"/>
    <property type="match status" value="1"/>
</dbReference>
<feature type="domain" description="Histidine kinase" evidence="14">
    <location>
        <begin position="238"/>
        <end position="435"/>
    </location>
</feature>
<dbReference type="GO" id="GO:0005886">
    <property type="term" value="C:plasma membrane"/>
    <property type="evidence" value="ECO:0007669"/>
    <property type="project" value="TreeGrafter"/>
</dbReference>
<evidence type="ECO:0000256" key="9">
    <source>
        <dbReference type="ARBA" id="ARBA00022840"/>
    </source>
</evidence>
<evidence type="ECO:0000256" key="2">
    <source>
        <dbReference type="ARBA" id="ARBA00004141"/>
    </source>
</evidence>
<keyword evidence="4" id="KW-0597">Phosphoprotein</keyword>
<keyword evidence="12 13" id="KW-0472">Membrane</keyword>
<dbReference type="AlphaFoldDB" id="A0A3S8ZUG2"/>
<evidence type="ECO:0000256" key="4">
    <source>
        <dbReference type="ARBA" id="ARBA00022553"/>
    </source>
</evidence>
<dbReference type="SMART" id="SM00388">
    <property type="entry name" value="HisKA"/>
    <property type="match status" value="1"/>
</dbReference>
<keyword evidence="10 13" id="KW-1133">Transmembrane helix</keyword>
<dbReference type="KEGG" id="iod:EJO50_11860"/>
<evidence type="ECO:0000256" key="3">
    <source>
        <dbReference type="ARBA" id="ARBA00012438"/>
    </source>
</evidence>
<evidence type="ECO:0000256" key="11">
    <source>
        <dbReference type="ARBA" id="ARBA00023012"/>
    </source>
</evidence>
<organism evidence="15 16">
    <name type="scientific">Iodobacter ciconiae</name>
    <dbReference type="NCBI Taxonomy" id="2496266"/>
    <lineage>
        <taxon>Bacteria</taxon>
        <taxon>Pseudomonadati</taxon>
        <taxon>Pseudomonadota</taxon>
        <taxon>Betaproteobacteria</taxon>
        <taxon>Neisseriales</taxon>
        <taxon>Chitinibacteraceae</taxon>
        <taxon>Iodobacter</taxon>
    </lineage>
</organism>
<proteinExistence type="predicted"/>
<evidence type="ECO:0000256" key="1">
    <source>
        <dbReference type="ARBA" id="ARBA00000085"/>
    </source>
</evidence>
<evidence type="ECO:0000256" key="7">
    <source>
        <dbReference type="ARBA" id="ARBA00022741"/>
    </source>
</evidence>
<name>A0A3S8ZUG2_9NEIS</name>
<comment type="catalytic activity">
    <reaction evidence="1">
        <text>ATP + protein L-histidine = ADP + protein N-phospho-L-histidine.</text>
        <dbReference type="EC" id="2.7.13.3"/>
    </reaction>
</comment>
<dbReference type="PROSITE" id="PS50109">
    <property type="entry name" value="HIS_KIN"/>
    <property type="match status" value="1"/>
</dbReference>
<dbReference type="Gene3D" id="3.30.565.10">
    <property type="entry name" value="Histidine kinase-like ATPase, C-terminal domain"/>
    <property type="match status" value="1"/>
</dbReference>
<dbReference type="InterPro" id="IPR003594">
    <property type="entry name" value="HATPase_dom"/>
</dbReference>
<dbReference type="InterPro" id="IPR004358">
    <property type="entry name" value="Sig_transdc_His_kin-like_C"/>
</dbReference>
<dbReference type="PANTHER" id="PTHR45436:SF14">
    <property type="entry name" value="SENSOR PROTEIN QSEC"/>
    <property type="match status" value="1"/>
</dbReference>
<dbReference type="GO" id="GO:0000155">
    <property type="term" value="F:phosphorelay sensor kinase activity"/>
    <property type="evidence" value="ECO:0007669"/>
    <property type="project" value="InterPro"/>
</dbReference>
<gene>
    <name evidence="15" type="ORF">EJO50_11860</name>
</gene>
<evidence type="ECO:0000313" key="16">
    <source>
        <dbReference type="Proteomes" id="UP000282438"/>
    </source>
</evidence>
<dbReference type="EC" id="2.7.13.3" evidence="3"/>
<dbReference type="SUPFAM" id="SSF47384">
    <property type="entry name" value="Homodimeric domain of signal transducing histidine kinase"/>
    <property type="match status" value="1"/>
</dbReference>
<evidence type="ECO:0000259" key="14">
    <source>
        <dbReference type="PROSITE" id="PS50109"/>
    </source>
</evidence>
<dbReference type="Proteomes" id="UP000282438">
    <property type="component" value="Chromosome"/>
</dbReference>